<protein>
    <submittedName>
        <fullName evidence="1">Uncharacterized protein</fullName>
    </submittedName>
</protein>
<name>A0A4Y3NQD2_PAEAU</name>
<evidence type="ECO:0000313" key="1">
    <source>
        <dbReference type="EMBL" id="GEB20969.1"/>
    </source>
</evidence>
<reference evidence="1 2" key="1">
    <citation type="submission" date="2019-06" db="EMBL/GenBank/DDBJ databases">
        <title>Whole genome shotgun sequence of Paenarthrobacter aurescens NBRC 12136.</title>
        <authorList>
            <person name="Hosoyama A."/>
            <person name="Uohara A."/>
            <person name="Ohji S."/>
            <person name="Ichikawa N."/>
        </authorList>
    </citation>
    <scope>NUCLEOTIDE SEQUENCE [LARGE SCALE GENOMIC DNA]</scope>
    <source>
        <strain evidence="1 2">NBRC 12136</strain>
    </source>
</reference>
<sequence>MLIADVFDPDIKLGMADPLTFRRDQLEQITASPQGNLCTMSRARSVSMHSLARLIRQHR</sequence>
<gene>
    <name evidence="1" type="ORF">AAU01_37240</name>
</gene>
<dbReference type="EMBL" id="BJMD01000030">
    <property type="protein sequence ID" value="GEB20969.1"/>
    <property type="molecule type" value="Genomic_DNA"/>
</dbReference>
<dbReference type="AlphaFoldDB" id="A0A4Y3NQD2"/>
<organism evidence="1 2">
    <name type="scientific">Paenarthrobacter aurescens</name>
    <name type="common">Arthrobacter aurescens</name>
    <dbReference type="NCBI Taxonomy" id="43663"/>
    <lineage>
        <taxon>Bacteria</taxon>
        <taxon>Bacillati</taxon>
        <taxon>Actinomycetota</taxon>
        <taxon>Actinomycetes</taxon>
        <taxon>Micrococcales</taxon>
        <taxon>Micrococcaceae</taxon>
        <taxon>Paenarthrobacter</taxon>
    </lineage>
</organism>
<accession>A0A4Y3NQD2</accession>
<proteinExistence type="predicted"/>
<comment type="caution">
    <text evidence="1">The sequence shown here is derived from an EMBL/GenBank/DDBJ whole genome shotgun (WGS) entry which is preliminary data.</text>
</comment>
<evidence type="ECO:0000313" key="2">
    <source>
        <dbReference type="Proteomes" id="UP000317715"/>
    </source>
</evidence>
<dbReference type="Proteomes" id="UP000317715">
    <property type="component" value="Unassembled WGS sequence"/>
</dbReference>
<keyword evidence="2" id="KW-1185">Reference proteome</keyword>